<dbReference type="RefSeq" id="WP_029445815.1">
    <property type="nucleotide sequence ID" value="NZ_CP009976.1"/>
</dbReference>
<evidence type="ECO:0008006" key="5">
    <source>
        <dbReference type="Google" id="ProtNLM"/>
    </source>
</evidence>
<dbReference type="KEGG" id="cbat:M666_10490"/>
<dbReference type="EMBL" id="CP009976">
    <property type="protein sequence ID" value="AIZ41971.1"/>
    <property type="molecule type" value="Genomic_DNA"/>
</dbReference>
<gene>
    <name evidence="3" type="ORF">M666_10490</name>
</gene>
<dbReference type="Proteomes" id="UP000030786">
    <property type="component" value="Chromosome"/>
</dbReference>
<evidence type="ECO:0000256" key="1">
    <source>
        <dbReference type="SAM" id="Coils"/>
    </source>
</evidence>
<accession>A0AAU8RP75</accession>
<feature type="coiled-coil region" evidence="1">
    <location>
        <begin position="188"/>
        <end position="259"/>
    </location>
</feature>
<name>A0AAU8RP75_9FLAO</name>
<protein>
    <recommendedName>
        <fullName evidence="5">Adhesin domain-containing protein</fullName>
    </recommendedName>
</protein>
<dbReference type="GeneID" id="78061167"/>
<keyword evidence="2" id="KW-0732">Signal</keyword>
<reference evidence="3 4" key="1">
    <citation type="journal article" date="2014" name="Environ. Microbiol.">
        <title>Contrasting genomic patterns and infection strategies of two co-existing Bacteroidetes podovirus genera.</title>
        <authorList>
            <person name="Holmfeldt K."/>
            <person name="Howard-Varona C."/>
            <person name="Solonenko N."/>
            <person name="Sullivan M.B."/>
        </authorList>
    </citation>
    <scope>NUCLEOTIDE SEQUENCE [LARGE SCALE GENOMIC DNA]</scope>
    <source>
        <strain evidence="3 4">18</strain>
    </source>
</reference>
<proteinExistence type="predicted"/>
<feature type="chain" id="PRO_5043426034" description="Adhesin domain-containing protein" evidence="2">
    <location>
        <begin position="25"/>
        <end position="508"/>
    </location>
</feature>
<evidence type="ECO:0000313" key="4">
    <source>
        <dbReference type="Proteomes" id="UP000030786"/>
    </source>
</evidence>
<dbReference type="AlphaFoldDB" id="A0AAU8RP75"/>
<organism evidence="3 4">
    <name type="scientific">Cellulophaga baltica 18</name>
    <dbReference type="NCBI Taxonomy" id="1348584"/>
    <lineage>
        <taxon>Bacteria</taxon>
        <taxon>Pseudomonadati</taxon>
        <taxon>Bacteroidota</taxon>
        <taxon>Flavobacteriia</taxon>
        <taxon>Flavobacteriales</taxon>
        <taxon>Flavobacteriaceae</taxon>
        <taxon>Cellulophaga</taxon>
    </lineage>
</organism>
<feature type="signal peptide" evidence="2">
    <location>
        <begin position="1"/>
        <end position="24"/>
    </location>
</feature>
<sequence>MKQQSAYKLLIAFLFAVASVAAQKQTKTYIENYNVNKDAIINLNTSHTDIEFETWNKDQVEIEVVIAIEGASPKDMEKYFKQNELNITGNSRQISITSGAQNSWTTLHAPGGFKSSWDFNEFELPEIEELPEIAELTFMLDSLEFPEIPRINVPEFDFEAFKKEGDAYMKKWQKELDEGFSEKDRKAFKELEKKVESEQHKAEKIRQEMMSARESAYEERRAKLTAARAERLGELEERKELLEERRAEHKERRGALLEALKAKSQHKMHQFTGRRIDTILNDSISFSYFTMPNVYYQSSNAQGSNSKIKVKKYIKIKMPKSVTLKLNVRHGEVKLAENTKNIHGTFAYAGLYGNSIDGAQTQIDASYSPINIQNWNYGKLKVSYSDKVSIHTAKNITLSATSSEVSIGHLLQNIFAENNFGSLAIHEVNKDFSAIDVSVQNGTLRCELPISPFTITVNGENSKLIAPTILHLVKTKNDRRTLSRGYHISKNTAKNLTINAKYSTVVLE</sequence>
<keyword evidence="1" id="KW-0175">Coiled coil</keyword>
<evidence type="ECO:0000256" key="2">
    <source>
        <dbReference type="SAM" id="SignalP"/>
    </source>
</evidence>
<evidence type="ECO:0000313" key="3">
    <source>
        <dbReference type="EMBL" id="AIZ41971.1"/>
    </source>
</evidence>